<dbReference type="SUPFAM" id="SSF46589">
    <property type="entry name" value="tRNA-binding arm"/>
    <property type="match status" value="1"/>
</dbReference>
<evidence type="ECO:0000256" key="5">
    <source>
        <dbReference type="ARBA" id="ARBA00022840"/>
    </source>
</evidence>
<dbReference type="AlphaFoldDB" id="A0A061HA77"/>
<evidence type="ECO:0000256" key="6">
    <source>
        <dbReference type="ARBA" id="ARBA00022917"/>
    </source>
</evidence>
<dbReference type="EMBL" id="KE361630">
    <property type="protein sequence ID" value="EPQ29493.1"/>
    <property type="molecule type" value="Genomic_DNA"/>
</dbReference>
<reference evidence="14 15" key="1">
    <citation type="journal article" date="2013" name="Plant Cell">
        <title>The transition from a phytopathogenic smut ancestor to an anamorphic biocontrol agent deciphered by comparative whole-genome analysis.</title>
        <authorList>
            <person name="Lefebvre F."/>
            <person name="Joly D.L."/>
            <person name="Labbe C."/>
            <person name="Teichmann B."/>
            <person name="Linning R."/>
            <person name="Belzile F."/>
            <person name="Bakkeren G."/>
            <person name="Belanger R.R."/>
        </authorList>
    </citation>
    <scope>NUCLEOTIDE SEQUENCE [LARGE SCALE GENOMIC DNA]</scope>
    <source>
        <strain evidence="14 15">PF-1</strain>
    </source>
</reference>
<dbReference type="Gene3D" id="1.10.287.40">
    <property type="entry name" value="Serine-tRNA synthetase, tRNA binding domain"/>
    <property type="match status" value="1"/>
</dbReference>
<dbReference type="PROSITE" id="PS50862">
    <property type="entry name" value="AA_TRNA_LIGASE_II"/>
    <property type="match status" value="1"/>
</dbReference>
<evidence type="ECO:0000256" key="10">
    <source>
        <dbReference type="PIRSR" id="PIRSR001529-1"/>
    </source>
</evidence>
<dbReference type="Pfam" id="PF00587">
    <property type="entry name" value="tRNA-synt_2b"/>
    <property type="match status" value="1"/>
</dbReference>
<dbReference type="InterPro" id="IPR006195">
    <property type="entry name" value="aa-tRNA-synth_II"/>
</dbReference>
<sequence length="451" mass="51283">MIDLLMLQPDKGGDPQVVKDSQRKRGAPEELVDQVLDMYKHWVSLQKEIDAVRREVNTTQAEITKKRKAKENADEEMARKKELDAKVAELKPTVAQAEADMRHKASTIGNIVGDRVPISQTEDDNAVIRTWHPDGPNAKVEKKTDILSHHEVMYRLELFDTERGTKIAGHRGFFLTGDGVDLNQALINYGLDFLRKKSYKKIMTPFMMRKDAMSKTAQLDQFDEELYHVTGDEDDKYLIATSEQPISAYHSDEVFTEPAKQLPIRYAGYSTCFRKEAGSHGKDTWGIFRVHQFEKVEQFCITDPASSWDMLEAMLANSEEFYQSLGLAYQVVAIVSGALNNAAAMKYDLEAWFPFQGEFKELVSCSNCTDYQSRRLDVRCGFKKPGDSKQTFVHMLNGTLCATERALCCLVENWQTPEGLRIPPPLQPYMQGRDFLPFTRELPKSAAKGKK</sequence>
<dbReference type="Gene3D" id="3.30.930.10">
    <property type="entry name" value="Bira Bifunctional Protein, Domain 2"/>
    <property type="match status" value="1"/>
</dbReference>
<evidence type="ECO:0000256" key="11">
    <source>
        <dbReference type="PIRSR" id="PIRSR001529-2"/>
    </source>
</evidence>
<organism evidence="14 15">
    <name type="scientific">Pseudozyma flocculosa PF-1</name>
    <dbReference type="NCBI Taxonomy" id="1277687"/>
    <lineage>
        <taxon>Eukaryota</taxon>
        <taxon>Fungi</taxon>
        <taxon>Dikarya</taxon>
        <taxon>Basidiomycota</taxon>
        <taxon>Ustilaginomycotina</taxon>
        <taxon>Ustilaginomycetes</taxon>
        <taxon>Ustilaginales</taxon>
        <taxon>Ustilaginaceae</taxon>
        <taxon>Pseudozyma</taxon>
    </lineage>
</organism>
<evidence type="ECO:0000259" key="13">
    <source>
        <dbReference type="PROSITE" id="PS50862"/>
    </source>
</evidence>
<feature type="binding site" evidence="10">
    <location>
        <position position="274"/>
    </location>
    <ligand>
        <name>L-serine</name>
        <dbReference type="ChEBI" id="CHEBI:33384"/>
    </ligand>
</feature>
<evidence type="ECO:0000256" key="8">
    <source>
        <dbReference type="ARBA" id="ARBA00031113"/>
    </source>
</evidence>
<dbReference type="GO" id="GO:0005524">
    <property type="term" value="F:ATP binding"/>
    <property type="evidence" value="ECO:0007669"/>
    <property type="project" value="UniProtKB-KW"/>
</dbReference>
<dbReference type="SUPFAM" id="SSF55681">
    <property type="entry name" value="Class II aaRS and biotin synthetases"/>
    <property type="match status" value="1"/>
</dbReference>
<feature type="binding site" evidence="10">
    <location>
        <position position="397"/>
    </location>
    <ligand>
        <name>L-serine</name>
        <dbReference type="ChEBI" id="CHEBI:33384"/>
    </ligand>
</feature>
<feature type="coiled-coil region" evidence="12">
    <location>
        <begin position="49"/>
        <end position="86"/>
    </location>
</feature>
<dbReference type="InterPro" id="IPR002314">
    <property type="entry name" value="aa-tRNA-synt_IIb"/>
</dbReference>
<dbReference type="EC" id="6.1.1.11" evidence="2"/>
<keyword evidence="7" id="KW-0030">Aminoacyl-tRNA synthetase</keyword>
<keyword evidence="4" id="KW-0547">Nucleotide-binding</keyword>
<dbReference type="InterPro" id="IPR010978">
    <property type="entry name" value="tRNA-bd_arm"/>
</dbReference>
<dbReference type="GO" id="GO:0006434">
    <property type="term" value="P:seryl-tRNA aminoacylation"/>
    <property type="evidence" value="ECO:0007669"/>
    <property type="project" value="InterPro"/>
</dbReference>
<dbReference type="OrthoDB" id="10264585at2759"/>
<comment type="similarity">
    <text evidence="1">Belongs to the class-II aminoacyl-tRNA synthetase family. Type-1 seryl-tRNA synthetase subfamily.</text>
</comment>
<dbReference type="GO" id="GO:0004828">
    <property type="term" value="F:serine-tRNA ligase activity"/>
    <property type="evidence" value="ECO:0007669"/>
    <property type="project" value="UniProtKB-EC"/>
</dbReference>
<feature type="binding site" evidence="11">
    <location>
        <begin position="361"/>
        <end position="364"/>
    </location>
    <ligand>
        <name>ATP</name>
        <dbReference type="ChEBI" id="CHEBI:30616"/>
    </ligand>
</feature>
<dbReference type="KEGG" id="pfp:PFL1_02712"/>
<keyword evidence="6" id="KW-0648">Protein biosynthesis</keyword>
<evidence type="ECO:0000313" key="14">
    <source>
        <dbReference type="EMBL" id="EPQ29493.1"/>
    </source>
</evidence>
<evidence type="ECO:0000256" key="7">
    <source>
        <dbReference type="ARBA" id="ARBA00023146"/>
    </source>
</evidence>
<evidence type="ECO:0000256" key="2">
    <source>
        <dbReference type="ARBA" id="ARBA00012840"/>
    </source>
</evidence>
<dbReference type="InterPro" id="IPR033729">
    <property type="entry name" value="SerRS_core"/>
</dbReference>
<dbReference type="UniPathway" id="UPA00906">
    <property type="reaction ID" value="UER00895"/>
</dbReference>
<dbReference type="FunFam" id="3.30.930.10:FF:000026">
    <property type="entry name" value="Seryl-tRNA synthetase, cytoplasmic"/>
    <property type="match status" value="1"/>
</dbReference>
<dbReference type="HOGENOM" id="CLU_023797_0_1_1"/>
<feature type="binding site" evidence="11">
    <location>
        <begin position="274"/>
        <end position="276"/>
    </location>
    <ligand>
        <name>ATP</name>
        <dbReference type="ChEBI" id="CHEBI:30616"/>
    </ligand>
</feature>
<protein>
    <recommendedName>
        <fullName evidence="2">serine--tRNA ligase</fullName>
        <ecNumber evidence="2">6.1.1.11</ecNumber>
    </recommendedName>
    <alternativeName>
        <fullName evidence="8">Seryl-tRNA synthetase</fullName>
    </alternativeName>
    <alternativeName>
        <fullName evidence="9">Seryl-tRNA(Ser) synthetase</fullName>
    </alternativeName>
</protein>
<feature type="binding site" evidence="10">
    <location>
        <position position="241"/>
    </location>
    <ligand>
        <name>L-serine</name>
        <dbReference type="ChEBI" id="CHEBI:33384"/>
    </ligand>
</feature>
<dbReference type="PRINTS" id="PR00981">
    <property type="entry name" value="TRNASYNTHSER"/>
</dbReference>
<gene>
    <name evidence="14" type="ORF">PFL1_02712</name>
</gene>
<proteinExistence type="inferred from homology"/>
<evidence type="ECO:0000256" key="3">
    <source>
        <dbReference type="ARBA" id="ARBA00022598"/>
    </source>
</evidence>
<dbReference type="Proteomes" id="UP000053664">
    <property type="component" value="Unassembled WGS sequence"/>
</dbReference>
<keyword evidence="12" id="KW-0175">Coiled coil</keyword>
<accession>A0A061HA77</accession>
<dbReference type="InterPro" id="IPR042103">
    <property type="entry name" value="SerRS_1_N_sf"/>
</dbReference>
<dbReference type="InterPro" id="IPR045864">
    <property type="entry name" value="aa-tRNA-synth_II/BPL/LPL"/>
</dbReference>
<dbReference type="InterPro" id="IPR015866">
    <property type="entry name" value="Ser-tRNA-synth_1_N"/>
</dbReference>
<feature type="domain" description="Aminoacyl-transfer RNA synthetases class-II family profile" evidence="13">
    <location>
        <begin position="145"/>
        <end position="437"/>
    </location>
</feature>
<dbReference type="RefSeq" id="XP_007878419.1">
    <property type="nucleotide sequence ID" value="XM_007880228.1"/>
</dbReference>
<dbReference type="GeneID" id="19316828"/>
<dbReference type="PANTHER" id="PTHR11778">
    <property type="entry name" value="SERYL-TRNA SYNTHETASE"/>
    <property type="match status" value="1"/>
</dbReference>
<feature type="binding site" evidence="11">
    <location>
        <begin position="290"/>
        <end position="293"/>
    </location>
    <ligand>
        <name>ATP</name>
        <dbReference type="ChEBI" id="CHEBI:30616"/>
    </ligand>
</feature>
<dbReference type="NCBIfam" id="TIGR00414">
    <property type="entry name" value="serS"/>
    <property type="match status" value="1"/>
</dbReference>
<dbReference type="eggNOG" id="KOG2509">
    <property type="taxonomic scope" value="Eukaryota"/>
</dbReference>
<name>A0A061HA77_9BASI</name>
<evidence type="ECO:0000256" key="12">
    <source>
        <dbReference type="SAM" id="Coils"/>
    </source>
</evidence>
<evidence type="ECO:0000256" key="1">
    <source>
        <dbReference type="ARBA" id="ARBA00010728"/>
    </source>
</evidence>
<keyword evidence="3" id="KW-0436">Ligase</keyword>
<feature type="binding site" evidence="10">
    <location>
        <position position="297"/>
    </location>
    <ligand>
        <name>L-serine</name>
        <dbReference type="ChEBI" id="CHEBI:33384"/>
    </ligand>
</feature>
<dbReference type="InterPro" id="IPR002317">
    <property type="entry name" value="Ser-tRNA-ligase_type_1"/>
</dbReference>
<dbReference type="CDD" id="cd00770">
    <property type="entry name" value="SerRS_core"/>
    <property type="match status" value="1"/>
</dbReference>
<feature type="site" description="Important for serine binding" evidence="10">
    <location>
        <position position="399"/>
    </location>
</feature>
<evidence type="ECO:0000313" key="15">
    <source>
        <dbReference type="Proteomes" id="UP000053664"/>
    </source>
</evidence>
<dbReference type="PIRSF" id="PIRSF001529">
    <property type="entry name" value="Ser-tRNA-synth_IIa"/>
    <property type="match status" value="1"/>
</dbReference>
<evidence type="ECO:0000256" key="4">
    <source>
        <dbReference type="ARBA" id="ARBA00022741"/>
    </source>
</evidence>
<evidence type="ECO:0000256" key="9">
    <source>
        <dbReference type="ARBA" id="ARBA00034892"/>
    </source>
</evidence>
<dbReference type="Pfam" id="PF02403">
    <property type="entry name" value="Seryl_tRNA_N"/>
    <property type="match status" value="1"/>
</dbReference>
<keyword evidence="5 11" id="KW-0067">ATP-binding</keyword>